<protein>
    <submittedName>
        <fullName evidence="13">Si:dkey-148a17.6</fullName>
    </submittedName>
</protein>
<comment type="similarity">
    <text evidence="10">Belongs to the G-protein coupled receptor 1 family.</text>
</comment>
<keyword evidence="3 10" id="KW-0812">Transmembrane</keyword>
<dbReference type="PANTHER" id="PTHR10489:SF946">
    <property type="entry name" value="LEUKOTRIENE B4 RECEPTOR 1-LIKE"/>
    <property type="match status" value="1"/>
</dbReference>
<dbReference type="InterPro" id="IPR000276">
    <property type="entry name" value="GPCR_Rhodpsn"/>
</dbReference>
<name>A0A3B3RBN4_9TELE</name>
<reference evidence="13" key="1">
    <citation type="submission" date="2025-08" db="UniProtKB">
        <authorList>
            <consortium name="Ensembl"/>
        </authorList>
    </citation>
    <scope>IDENTIFICATION</scope>
</reference>
<dbReference type="InterPro" id="IPR017452">
    <property type="entry name" value="GPCR_Rhodpsn_7TM"/>
</dbReference>
<organism evidence="13 14">
    <name type="scientific">Paramormyrops kingsleyae</name>
    <dbReference type="NCBI Taxonomy" id="1676925"/>
    <lineage>
        <taxon>Eukaryota</taxon>
        <taxon>Metazoa</taxon>
        <taxon>Chordata</taxon>
        <taxon>Craniata</taxon>
        <taxon>Vertebrata</taxon>
        <taxon>Euteleostomi</taxon>
        <taxon>Actinopterygii</taxon>
        <taxon>Neopterygii</taxon>
        <taxon>Teleostei</taxon>
        <taxon>Osteoglossocephala</taxon>
        <taxon>Osteoglossomorpha</taxon>
        <taxon>Osteoglossiformes</taxon>
        <taxon>Mormyridae</taxon>
        <taxon>Paramormyrops</taxon>
    </lineage>
</organism>
<dbReference type="Pfam" id="PF00001">
    <property type="entry name" value="7tm_1"/>
    <property type="match status" value="1"/>
</dbReference>
<keyword evidence="6 11" id="KW-0472">Membrane</keyword>
<dbReference type="GO" id="GO:0006955">
    <property type="term" value="P:immune response"/>
    <property type="evidence" value="ECO:0007669"/>
    <property type="project" value="TreeGrafter"/>
</dbReference>
<sequence>MSPSEQMEDIPGETVAACVILALSFIVGMPGNLMVIWTILRHVKKRSHTVVLILHLAVADLLVLITLPLWIYSFVRSWVFGEVVCKAMVYIINSCMYSSVFFITVMSIERFIAVRYPFTSINWKKKKLLNKLLLVLWTLAFIFSIPVIPTQVLEKVKDKEQCLFREYSSTSEEVAFLLLETMVGFVVPFVILVVCYGCLWKRITQMTFKFKQNSMVLIISVVIVFALCWIPHHMCNILSLMAIILESWHADMADGMESVRANMAFVTGALVFISSTVNPLLYVFAARSFRSSLRDTGMRKLFHHISSSATGEGTKELSFISKRQASPCEPTF</sequence>
<dbReference type="AlphaFoldDB" id="A0A3B3RBN4"/>
<feature type="transmembrane region" description="Helical" evidence="11">
    <location>
        <begin position="14"/>
        <end position="40"/>
    </location>
</feature>
<evidence type="ECO:0000256" key="5">
    <source>
        <dbReference type="ARBA" id="ARBA00023040"/>
    </source>
</evidence>
<feature type="transmembrane region" description="Helical" evidence="11">
    <location>
        <begin position="216"/>
        <end position="244"/>
    </location>
</feature>
<dbReference type="PANTHER" id="PTHR10489">
    <property type="entry name" value="CELL ADHESION MOLECULE"/>
    <property type="match status" value="1"/>
</dbReference>
<keyword evidence="7 10" id="KW-0675">Receptor</keyword>
<feature type="transmembrane region" description="Helical" evidence="11">
    <location>
        <begin position="52"/>
        <end position="75"/>
    </location>
</feature>
<dbReference type="FunFam" id="1.20.1070.10:FF:000109">
    <property type="entry name" value="Leukotriene B4 receptor"/>
    <property type="match status" value="1"/>
</dbReference>
<keyword evidence="2" id="KW-1003">Cell membrane</keyword>
<evidence type="ECO:0000256" key="3">
    <source>
        <dbReference type="ARBA" id="ARBA00022692"/>
    </source>
</evidence>
<dbReference type="STRING" id="1676925.ENSPKIP00000015051"/>
<dbReference type="PROSITE" id="PS00237">
    <property type="entry name" value="G_PROTEIN_RECEP_F1_1"/>
    <property type="match status" value="1"/>
</dbReference>
<evidence type="ECO:0000256" key="7">
    <source>
        <dbReference type="ARBA" id="ARBA00023170"/>
    </source>
</evidence>
<feature type="transmembrane region" description="Helical" evidence="11">
    <location>
        <begin position="128"/>
        <end position="148"/>
    </location>
</feature>
<dbReference type="PROSITE" id="PS50262">
    <property type="entry name" value="G_PROTEIN_RECEP_F1_2"/>
    <property type="match status" value="1"/>
</dbReference>
<dbReference type="SUPFAM" id="SSF81321">
    <property type="entry name" value="Family A G protein-coupled receptor-like"/>
    <property type="match status" value="1"/>
</dbReference>
<dbReference type="GeneTree" id="ENSGT00950000182966"/>
<keyword evidence="4 11" id="KW-1133">Transmembrane helix</keyword>
<dbReference type="PRINTS" id="PR00237">
    <property type="entry name" value="GPCRRHODOPSN"/>
</dbReference>
<feature type="domain" description="G-protein coupled receptors family 1 profile" evidence="12">
    <location>
        <begin position="31"/>
        <end position="282"/>
    </location>
</feature>
<evidence type="ECO:0000256" key="10">
    <source>
        <dbReference type="RuleBase" id="RU000688"/>
    </source>
</evidence>
<comment type="subcellular location">
    <subcellularLocation>
        <location evidence="1">Cell membrane</location>
        <topology evidence="1">Multi-pass membrane protein</topology>
    </subcellularLocation>
</comment>
<dbReference type="GO" id="GO:0007204">
    <property type="term" value="P:positive regulation of cytosolic calcium ion concentration"/>
    <property type="evidence" value="ECO:0007669"/>
    <property type="project" value="TreeGrafter"/>
</dbReference>
<evidence type="ECO:0000256" key="1">
    <source>
        <dbReference type="ARBA" id="ARBA00004651"/>
    </source>
</evidence>
<feature type="transmembrane region" description="Helical" evidence="11">
    <location>
        <begin position="174"/>
        <end position="196"/>
    </location>
</feature>
<dbReference type="GO" id="GO:0019957">
    <property type="term" value="F:C-C chemokine binding"/>
    <property type="evidence" value="ECO:0007669"/>
    <property type="project" value="TreeGrafter"/>
</dbReference>
<dbReference type="GO" id="GO:0004974">
    <property type="term" value="F:leukotriene receptor activity"/>
    <property type="evidence" value="ECO:0007669"/>
    <property type="project" value="UniProtKB-ARBA"/>
</dbReference>
<dbReference type="GO" id="GO:0016493">
    <property type="term" value="F:C-C chemokine receptor activity"/>
    <property type="evidence" value="ECO:0007669"/>
    <property type="project" value="TreeGrafter"/>
</dbReference>
<feature type="transmembrane region" description="Helical" evidence="11">
    <location>
        <begin position="87"/>
        <end position="108"/>
    </location>
</feature>
<keyword evidence="5 10" id="KW-0297">G-protein coupled receptor</keyword>
<evidence type="ECO:0000256" key="2">
    <source>
        <dbReference type="ARBA" id="ARBA00022475"/>
    </source>
</evidence>
<evidence type="ECO:0000256" key="6">
    <source>
        <dbReference type="ARBA" id="ARBA00023136"/>
    </source>
</evidence>
<keyword evidence="8" id="KW-0325">Glycoprotein</keyword>
<feature type="transmembrane region" description="Helical" evidence="11">
    <location>
        <begin position="264"/>
        <end position="285"/>
    </location>
</feature>
<dbReference type="GO" id="GO:0009897">
    <property type="term" value="C:external side of plasma membrane"/>
    <property type="evidence" value="ECO:0007669"/>
    <property type="project" value="TreeGrafter"/>
</dbReference>
<evidence type="ECO:0000256" key="9">
    <source>
        <dbReference type="ARBA" id="ARBA00023224"/>
    </source>
</evidence>
<evidence type="ECO:0000256" key="8">
    <source>
        <dbReference type="ARBA" id="ARBA00023180"/>
    </source>
</evidence>
<dbReference type="Proteomes" id="UP000261540">
    <property type="component" value="Unplaced"/>
</dbReference>
<accession>A0A3B3RBN4</accession>
<evidence type="ECO:0000256" key="4">
    <source>
        <dbReference type="ARBA" id="ARBA00022989"/>
    </source>
</evidence>
<evidence type="ECO:0000259" key="12">
    <source>
        <dbReference type="PROSITE" id="PS50262"/>
    </source>
</evidence>
<evidence type="ECO:0000313" key="14">
    <source>
        <dbReference type="Proteomes" id="UP000261540"/>
    </source>
</evidence>
<dbReference type="GO" id="GO:0019722">
    <property type="term" value="P:calcium-mediated signaling"/>
    <property type="evidence" value="ECO:0007669"/>
    <property type="project" value="TreeGrafter"/>
</dbReference>
<dbReference type="InterPro" id="IPR050119">
    <property type="entry name" value="CCR1-9-like"/>
</dbReference>
<proteinExistence type="inferred from homology"/>
<dbReference type="Gene3D" id="1.20.1070.10">
    <property type="entry name" value="Rhodopsin 7-helix transmembrane proteins"/>
    <property type="match status" value="1"/>
</dbReference>
<keyword evidence="14" id="KW-1185">Reference proteome</keyword>
<evidence type="ECO:0000313" key="13">
    <source>
        <dbReference type="Ensembl" id="ENSPKIP00000015051.1"/>
    </source>
</evidence>
<dbReference type="GO" id="GO:0060326">
    <property type="term" value="P:cell chemotaxis"/>
    <property type="evidence" value="ECO:0007669"/>
    <property type="project" value="TreeGrafter"/>
</dbReference>
<dbReference type="Ensembl" id="ENSPKIT00000039509.1">
    <property type="protein sequence ID" value="ENSPKIP00000015051.1"/>
    <property type="gene ID" value="ENSPKIG00000001891.1"/>
</dbReference>
<keyword evidence="9 10" id="KW-0807">Transducer</keyword>
<reference evidence="13" key="2">
    <citation type="submission" date="2025-09" db="UniProtKB">
        <authorList>
            <consortium name="Ensembl"/>
        </authorList>
    </citation>
    <scope>IDENTIFICATION</scope>
</reference>
<evidence type="ECO:0000256" key="11">
    <source>
        <dbReference type="SAM" id="Phobius"/>
    </source>
</evidence>